<dbReference type="GO" id="GO:0016018">
    <property type="term" value="F:cyclosporin A binding"/>
    <property type="evidence" value="ECO:0007669"/>
    <property type="project" value="TreeGrafter"/>
</dbReference>
<evidence type="ECO:0000256" key="2">
    <source>
        <dbReference type="ARBA" id="ARBA00007365"/>
    </source>
</evidence>
<dbReference type="Gene3D" id="2.40.100.10">
    <property type="entry name" value="Cyclophilin-like"/>
    <property type="match status" value="1"/>
</dbReference>
<dbReference type="eggNOG" id="KOG0880">
    <property type="taxonomic scope" value="Eukaryota"/>
</dbReference>
<dbReference type="PROSITE" id="PS50072">
    <property type="entry name" value="CSA_PPIASE_2"/>
    <property type="match status" value="1"/>
</dbReference>
<feature type="domain" description="PPIase cyclophilin-type" evidence="6">
    <location>
        <begin position="53"/>
        <end position="207"/>
    </location>
</feature>
<dbReference type="HOGENOM" id="CLU_012062_4_2_1"/>
<dbReference type="InterPro" id="IPR020892">
    <property type="entry name" value="Cyclophilin-type_PPIase_CS"/>
</dbReference>
<accession>A4S478</accession>
<dbReference type="AlphaFoldDB" id="A4S478"/>
<evidence type="ECO:0000313" key="8">
    <source>
        <dbReference type="Proteomes" id="UP000001568"/>
    </source>
</evidence>
<dbReference type="STRING" id="436017.A4S478"/>
<evidence type="ECO:0000313" key="7">
    <source>
        <dbReference type="EMBL" id="ABO98337.1"/>
    </source>
</evidence>
<dbReference type="CDD" id="cd01926">
    <property type="entry name" value="cyclophilin_ABH_like"/>
    <property type="match status" value="1"/>
</dbReference>
<dbReference type="InterPro" id="IPR029000">
    <property type="entry name" value="Cyclophilin-like_dom_sf"/>
</dbReference>
<dbReference type="KEGG" id="olu:OSTLU_37985"/>
<dbReference type="PANTHER" id="PTHR11071">
    <property type="entry name" value="PEPTIDYL-PROLYL CIS-TRANS ISOMERASE"/>
    <property type="match status" value="1"/>
</dbReference>
<proteinExistence type="inferred from homology"/>
<evidence type="ECO:0000259" key="6">
    <source>
        <dbReference type="PROSITE" id="PS50072"/>
    </source>
</evidence>
<dbReference type="OrthoDB" id="193499at2759"/>
<dbReference type="InterPro" id="IPR002130">
    <property type="entry name" value="Cyclophilin-type_PPIase_dom"/>
</dbReference>
<dbReference type="Proteomes" id="UP000001568">
    <property type="component" value="Chromosome 10"/>
</dbReference>
<reference evidence="7 8" key="1">
    <citation type="journal article" date="2007" name="Proc. Natl. Acad. Sci. U.S.A.">
        <title>The tiny eukaryote Ostreococcus provides genomic insights into the paradox of plankton speciation.</title>
        <authorList>
            <person name="Palenik B."/>
            <person name="Grimwood J."/>
            <person name="Aerts A."/>
            <person name="Rouze P."/>
            <person name="Salamov A."/>
            <person name="Putnam N."/>
            <person name="Dupont C."/>
            <person name="Jorgensen R."/>
            <person name="Derelle E."/>
            <person name="Rombauts S."/>
            <person name="Zhou K."/>
            <person name="Otillar R."/>
            <person name="Merchant S.S."/>
            <person name="Podell S."/>
            <person name="Gaasterland T."/>
            <person name="Napoli C."/>
            <person name="Gendler K."/>
            <person name="Manuell A."/>
            <person name="Tai V."/>
            <person name="Vallon O."/>
            <person name="Piganeau G."/>
            <person name="Jancek S."/>
            <person name="Heijde M."/>
            <person name="Jabbari K."/>
            <person name="Bowler C."/>
            <person name="Lohr M."/>
            <person name="Robbens S."/>
            <person name="Werner G."/>
            <person name="Dubchak I."/>
            <person name="Pazour G.J."/>
            <person name="Ren Q."/>
            <person name="Paulsen I."/>
            <person name="Delwiche C."/>
            <person name="Schmutz J."/>
            <person name="Rokhsar D."/>
            <person name="Van de Peer Y."/>
            <person name="Moreau H."/>
            <person name="Grigoriev I.V."/>
        </authorList>
    </citation>
    <scope>NUCLEOTIDE SEQUENCE [LARGE SCALE GENOMIC DNA]</scope>
    <source>
        <strain evidence="7 8">CCE9901</strain>
    </source>
</reference>
<evidence type="ECO:0000256" key="1">
    <source>
        <dbReference type="ARBA" id="ARBA00000971"/>
    </source>
</evidence>
<comment type="catalytic activity">
    <reaction evidence="1 5">
        <text>[protein]-peptidylproline (omega=180) = [protein]-peptidylproline (omega=0)</text>
        <dbReference type="Rhea" id="RHEA:16237"/>
        <dbReference type="Rhea" id="RHEA-COMP:10747"/>
        <dbReference type="Rhea" id="RHEA-COMP:10748"/>
        <dbReference type="ChEBI" id="CHEBI:83833"/>
        <dbReference type="ChEBI" id="CHEBI:83834"/>
        <dbReference type="EC" id="5.2.1.8"/>
    </reaction>
</comment>
<dbReference type="GeneID" id="5003950"/>
<dbReference type="PRINTS" id="PR00153">
    <property type="entry name" value="CSAPPISMRASE"/>
</dbReference>
<sequence>MTRVERARNGRRTTTTTTIKMMLVVALGALACAFVATPVLAEKRAPKVTDKVFFDVTIDGEPAGRIVMGLYGKTVPKTAENFKQLATGENGFGYKGSGFHRVIKNFMIQGGDFTNHDGTGGKSIYGARFPDENFKLKHEGPGTLSMANAGPDTNGSQFFICTVKTSWLDGRHTVFGRVLEGMDVVTAIENLEGTPPQKPVLIADSGVLPMDAEL</sequence>
<dbReference type="OMA" id="FFICMGK"/>
<dbReference type="PROSITE" id="PS00170">
    <property type="entry name" value="CSA_PPIASE_1"/>
    <property type="match status" value="1"/>
</dbReference>
<dbReference type="GO" id="GO:0005737">
    <property type="term" value="C:cytoplasm"/>
    <property type="evidence" value="ECO:0007669"/>
    <property type="project" value="TreeGrafter"/>
</dbReference>
<gene>
    <name evidence="7" type="primary">CYN20-3</name>
    <name evidence="7" type="ORF">OSTLU_37985</name>
</gene>
<comment type="function">
    <text evidence="5">PPIases accelerate the folding of proteins. It catalyzes the cis-trans isomerization of proline imidic peptide bonds in oligopeptides.</text>
</comment>
<keyword evidence="4 5" id="KW-0413">Isomerase</keyword>
<name>A4S478_OSTLU</name>
<comment type="similarity">
    <text evidence="2 5">Belongs to the cyclophilin-type PPIase family.</text>
</comment>
<dbReference type="Pfam" id="PF00160">
    <property type="entry name" value="Pro_isomerase"/>
    <property type="match status" value="1"/>
</dbReference>
<dbReference type="PROSITE" id="PS51257">
    <property type="entry name" value="PROKAR_LIPOPROTEIN"/>
    <property type="match status" value="1"/>
</dbReference>
<dbReference type="EMBL" id="CP000590">
    <property type="protein sequence ID" value="ABO98337.1"/>
    <property type="molecule type" value="Genomic_DNA"/>
</dbReference>
<dbReference type="GO" id="GO:0003755">
    <property type="term" value="F:peptidyl-prolyl cis-trans isomerase activity"/>
    <property type="evidence" value="ECO:0007669"/>
    <property type="project" value="UniProtKB-UniRule"/>
</dbReference>
<keyword evidence="3 5" id="KW-0697">Rotamase</keyword>
<keyword evidence="8" id="KW-1185">Reference proteome</keyword>
<evidence type="ECO:0000256" key="4">
    <source>
        <dbReference type="ARBA" id="ARBA00023235"/>
    </source>
</evidence>
<dbReference type="GO" id="GO:0006457">
    <property type="term" value="P:protein folding"/>
    <property type="evidence" value="ECO:0007669"/>
    <property type="project" value="InterPro"/>
</dbReference>
<evidence type="ECO:0000256" key="5">
    <source>
        <dbReference type="RuleBase" id="RU363019"/>
    </source>
</evidence>
<protein>
    <recommendedName>
        <fullName evidence="5">Peptidyl-prolyl cis-trans isomerase</fullName>
        <shortName evidence="5">PPIase</shortName>
        <ecNumber evidence="5">5.2.1.8</ecNumber>
    </recommendedName>
</protein>
<dbReference type="SUPFAM" id="SSF50891">
    <property type="entry name" value="Cyclophilin-like"/>
    <property type="match status" value="1"/>
</dbReference>
<dbReference type="EC" id="5.2.1.8" evidence="5"/>
<dbReference type="Gramene" id="ABO98337">
    <property type="protein sequence ID" value="ABO98337"/>
    <property type="gene ID" value="OSTLU_37985"/>
</dbReference>
<dbReference type="FunFam" id="2.40.100.10:FF:000001">
    <property type="entry name" value="Peptidyl-prolyl cis-trans isomerase"/>
    <property type="match status" value="1"/>
</dbReference>
<evidence type="ECO:0000256" key="3">
    <source>
        <dbReference type="ARBA" id="ARBA00023110"/>
    </source>
</evidence>
<dbReference type="PANTHER" id="PTHR11071:SF561">
    <property type="entry name" value="PEPTIDYL-PROLYL CIS-TRANS ISOMERASE D-RELATED"/>
    <property type="match status" value="1"/>
</dbReference>
<dbReference type="RefSeq" id="XP_001420044.1">
    <property type="nucleotide sequence ID" value="XM_001420007.1"/>
</dbReference>
<organism evidence="7 8">
    <name type="scientific">Ostreococcus lucimarinus (strain CCE9901)</name>
    <dbReference type="NCBI Taxonomy" id="436017"/>
    <lineage>
        <taxon>Eukaryota</taxon>
        <taxon>Viridiplantae</taxon>
        <taxon>Chlorophyta</taxon>
        <taxon>Mamiellophyceae</taxon>
        <taxon>Mamiellales</taxon>
        <taxon>Bathycoccaceae</taxon>
        <taxon>Ostreococcus</taxon>
    </lineage>
</organism>